<dbReference type="VEuPathDB" id="VectorBase:MDOMA2_019169"/>
<dbReference type="AlphaFoldDB" id="A0A1I8NJE0"/>
<evidence type="ECO:0000256" key="1">
    <source>
        <dbReference type="SAM" id="Phobius"/>
    </source>
</evidence>
<protein>
    <submittedName>
        <fullName evidence="2">Uncharacterized protein</fullName>
    </submittedName>
</protein>
<feature type="transmembrane region" description="Helical" evidence="1">
    <location>
        <begin position="121"/>
        <end position="143"/>
    </location>
</feature>
<organism evidence="2">
    <name type="scientific">Musca domestica</name>
    <name type="common">House fly</name>
    <dbReference type="NCBI Taxonomy" id="7370"/>
    <lineage>
        <taxon>Eukaryota</taxon>
        <taxon>Metazoa</taxon>
        <taxon>Ecdysozoa</taxon>
        <taxon>Arthropoda</taxon>
        <taxon>Hexapoda</taxon>
        <taxon>Insecta</taxon>
        <taxon>Pterygota</taxon>
        <taxon>Neoptera</taxon>
        <taxon>Endopterygota</taxon>
        <taxon>Diptera</taxon>
        <taxon>Brachycera</taxon>
        <taxon>Muscomorpha</taxon>
        <taxon>Muscoidea</taxon>
        <taxon>Muscidae</taxon>
        <taxon>Musca</taxon>
    </lineage>
</organism>
<accession>A0A1I8NJE0</accession>
<keyword evidence="1" id="KW-0472">Membrane</keyword>
<dbReference type="EnsemblMetazoa" id="MDOA016094-RA">
    <property type="protein sequence ID" value="MDOA016094-PA"/>
    <property type="gene ID" value="MDOA016094"/>
</dbReference>
<sequence>MSSGRLKCLSRFSAYLHLVLSFIGIAVVIATIVVVAKNNFDAVEDYEVTKYLMLGYLSCVLVYILLLFSFSITLIVGIEKNKPKLLSPFVYLTYIGCWLCGLVALRHFISGLFNRGPFLPLFLHLLIHLTIIGILVAMLWPVLKLHKRWRKERKMSMSTACNNSTTNF</sequence>
<feature type="transmembrane region" description="Helical" evidence="1">
    <location>
        <begin position="12"/>
        <end position="35"/>
    </location>
</feature>
<reference evidence="2" key="1">
    <citation type="submission" date="2020-05" db="UniProtKB">
        <authorList>
            <consortium name="EnsemblMetazoa"/>
        </authorList>
    </citation>
    <scope>IDENTIFICATION</scope>
    <source>
        <strain evidence="2">Aabys</strain>
    </source>
</reference>
<proteinExistence type="predicted"/>
<dbReference type="VEuPathDB" id="VectorBase:MDOA016094"/>
<feature type="transmembrane region" description="Helical" evidence="1">
    <location>
        <begin position="89"/>
        <end position="109"/>
    </location>
</feature>
<keyword evidence="1" id="KW-0812">Transmembrane</keyword>
<feature type="transmembrane region" description="Helical" evidence="1">
    <location>
        <begin position="55"/>
        <end position="77"/>
    </location>
</feature>
<name>A0A1I8NJE0_MUSDO</name>
<gene>
    <name evidence="2" type="primary">105261429</name>
</gene>
<evidence type="ECO:0000313" key="2">
    <source>
        <dbReference type="EnsemblMetazoa" id="MDOA016094-PA"/>
    </source>
</evidence>
<keyword evidence="1" id="KW-1133">Transmembrane helix</keyword>